<proteinExistence type="predicted"/>
<reference evidence="1 2" key="1">
    <citation type="journal article" date="2020" name="Nat. Food">
        <title>A phased Vanilla planifolia genome enables genetic improvement of flavour and production.</title>
        <authorList>
            <person name="Hasing T."/>
            <person name="Tang H."/>
            <person name="Brym M."/>
            <person name="Khazi F."/>
            <person name="Huang T."/>
            <person name="Chambers A.H."/>
        </authorList>
    </citation>
    <scope>NUCLEOTIDE SEQUENCE [LARGE SCALE GENOMIC DNA]</scope>
    <source>
        <tissue evidence="1">Leaf</tissue>
    </source>
</reference>
<evidence type="ECO:0000313" key="2">
    <source>
        <dbReference type="Proteomes" id="UP000636800"/>
    </source>
</evidence>
<dbReference type="AlphaFoldDB" id="A0A835UVH3"/>
<sequence length="101" mass="11207">MEGKPKRTSNPFKYVENASYEGAFGFRFTCCAALRICRPPLFCRPSPPPPVKCSLDILKLAQSTLVAMHGIKTSRSTTKAIVRFGYGSGTNPPNRAEARWR</sequence>
<evidence type="ECO:0000313" key="1">
    <source>
        <dbReference type="EMBL" id="KAG0473246.1"/>
    </source>
</evidence>
<comment type="caution">
    <text evidence="1">The sequence shown here is derived from an EMBL/GenBank/DDBJ whole genome shotgun (WGS) entry which is preliminary data.</text>
</comment>
<gene>
    <name evidence="1" type="ORF">HPP92_015103</name>
</gene>
<dbReference type="EMBL" id="JADCNL010000007">
    <property type="protein sequence ID" value="KAG0473246.1"/>
    <property type="molecule type" value="Genomic_DNA"/>
</dbReference>
<protein>
    <submittedName>
        <fullName evidence="1">Uncharacterized protein</fullName>
    </submittedName>
</protein>
<keyword evidence="2" id="KW-1185">Reference proteome</keyword>
<accession>A0A835UVH3</accession>
<dbReference type="Proteomes" id="UP000636800">
    <property type="component" value="Chromosome 7"/>
</dbReference>
<organism evidence="1 2">
    <name type="scientific">Vanilla planifolia</name>
    <name type="common">Vanilla</name>
    <dbReference type="NCBI Taxonomy" id="51239"/>
    <lineage>
        <taxon>Eukaryota</taxon>
        <taxon>Viridiplantae</taxon>
        <taxon>Streptophyta</taxon>
        <taxon>Embryophyta</taxon>
        <taxon>Tracheophyta</taxon>
        <taxon>Spermatophyta</taxon>
        <taxon>Magnoliopsida</taxon>
        <taxon>Liliopsida</taxon>
        <taxon>Asparagales</taxon>
        <taxon>Orchidaceae</taxon>
        <taxon>Vanilloideae</taxon>
        <taxon>Vanilleae</taxon>
        <taxon>Vanilla</taxon>
    </lineage>
</organism>
<name>A0A835UVH3_VANPL</name>